<evidence type="ECO:0000313" key="2">
    <source>
        <dbReference type="EnsemblMetazoa" id="OVOC7419.1"/>
    </source>
</evidence>
<dbReference type="EMBL" id="CMVM020000200">
    <property type="status" value="NOT_ANNOTATED_CDS"/>
    <property type="molecule type" value="Genomic_DNA"/>
</dbReference>
<accession>A0A8R1Y3E7</accession>
<sequence length="209" mass="23260">MSYLTYRLRIVMELFAFQIVFFVLMKQTTAWGNALCVLCNCHQPQIICPPPPPAVCPRVVCPPPRPPVCPPIYCPPPVVCPPPPVCPPVPFCHSQICPPCGTHTVPVNVIHCCKGCKCSVRFKRDSSSVNDLMHEINPLCNNDQLMTIMEKKIGTNATEAAFAIKKEADYKLKAKFSVFCAMNDLIYVAHAGSFCQHKKGDIICFAYKF</sequence>
<name>A0A8R1Y3E7_ONCVO</name>
<organism evidence="2 3">
    <name type="scientific">Onchocerca volvulus</name>
    <dbReference type="NCBI Taxonomy" id="6282"/>
    <lineage>
        <taxon>Eukaryota</taxon>
        <taxon>Metazoa</taxon>
        <taxon>Ecdysozoa</taxon>
        <taxon>Nematoda</taxon>
        <taxon>Chromadorea</taxon>
        <taxon>Rhabditida</taxon>
        <taxon>Spirurina</taxon>
        <taxon>Spiruromorpha</taxon>
        <taxon>Filarioidea</taxon>
        <taxon>Onchocercidae</taxon>
        <taxon>Onchocerca</taxon>
    </lineage>
</organism>
<dbReference type="InterPro" id="IPR007284">
    <property type="entry name" value="Ground-like_dom"/>
</dbReference>
<keyword evidence="3" id="KW-1185">Reference proteome</keyword>
<evidence type="ECO:0000259" key="1">
    <source>
        <dbReference type="Pfam" id="PF04155"/>
    </source>
</evidence>
<dbReference type="EnsemblMetazoa" id="OVOC7419.1">
    <property type="protein sequence ID" value="OVOC7419.1"/>
    <property type="gene ID" value="WBGene00244228"/>
</dbReference>
<proteinExistence type="predicted"/>
<dbReference type="OMA" id="MGGRFNV"/>
<dbReference type="AlphaFoldDB" id="A0A8R1Y3E7"/>
<evidence type="ECO:0000313" key="3">
    <source>
        <dbReference type="Proteomes" id="UP000024404"/>
    </source>
</evidence>
<reference evidence="2" key="2">
    <citation type="submission" date="2022-06" db="UniProtKB">
        <authorList>
            <consortium name="EnsemblMetazoa"/>
        </authorList>
    </citation>
    <scope>IDENTIFICATION</scope>
</reference>
<dbReference type="Pfam" id="PF04155">
    <property type="entry name" value="Ground-like"/>
    <property type="match status" value="1"/>
</dbReference>
<reference evidence="3" key="1">
    <citation type="submission" date="2013-10" db="EMBL/GenBank/DDBJ databases">
        <title>Genome sequencing of Onchocerca volvulus.</title>
        <authorList>
            <person name="Cotton J."/>
            <person name="Tsai J."/>
            <person name="Stanley E."/>
            <person name="Tracey A."/>
            <person name="Holroyd N."/>
            <person name="Lustigman S."/>
            <person name="Berriman M."/>
        </authorList>
    </citation>
    <scope>NUCLEOTIDE SEQUENCE</scope>
</reference>
<feature type="domain" description="Ground-like" evidence="1">
    <location>
        <begin position="138"/>
        <end position="207"/>
    </location>
</feature>
<protein>
    <submittedName>
        <fullName evidence="2">Ground-like domain-containing protein</fullName>
    </submittedName>
</protein>
<dbReference type="Proteomes" id="UP000024404">
    <property type="component" value="Unassembled WGS sequence"/>
</dbReference>